<dbReference type="InterPro" id="IPR016035">
    <property type="entry name" value="Acyl_Trfase/lysoPLipase"/>
</dbReference>
<gene>
    <name evidence="6" type="ORF">SBAD_LOCUS2911</name>
</gene>
<keyword evidence="7" id="KW-1185">Reference proteome</keyword>
<dbReference type="EMBL" id="UZAM01007474">
    <property type="protein sequence ID" value="VDO99348.1"/>
    <property type="molecule type" value="Genomic_DNA"/>
</dbReference>
<dbReference type="GO" id="GO:0055088">
    <property type="term" value="P:lipid homeostasis"/>
    <property type="evidence" value="ECO:0007669"/>
    <property type="project" value="TreeGrafter"/>
</dbReference>
<evidence type="ECO:0000256" key="1">
    <source>
        <dbReference type="ARBA" id="ARBA00013279"/>
    </source>
</evidence>
<dbReference type="SUPFAM" id="SSF52151">
    <property type="entry name" value="FabD/lysophospholipase-like"/>
    <property type="match status" value="1"/>
</dbReference>
<dbReference type="GO" id="GO:0016020">
    <property type="term" value="C:membrane"/>
    <property type="evidence" value="ECO:0007669"/>
    <property type="project" value="TreeGrafter"/>
</dbReference>
<keyword evidence="3 4" id="KW-0443">Lipid metabolism</keyword>
<dbReference type="GO" id="GO:0019433">
    <property type="term" value="P:triglyceride catabolic process"/>
    <property type="evidence" value="ECO:0007669"/>
    <property type="project" value="TreeGrafter"/>
</dbReference>
<dbReference type="Pfam" id="PF01734">
    <property type="entry name" value="Patatin"/>
    <property type="match status" value="1"/>
</dbReference>
<evidence type="ECO:0000259" key="5">
    <source>
        <dbReference type="PROSITE" id="PS51635"/>
    </source>
</evidence>
<organism evidence="8">
    <name type="scientific">Soboliphyme baturini</name>
    <dbReference type="NCBI Taxonomy" id="241478"/>
    <lineage>
        <taxon>Eukaryota</taxon>
        <taxon>Metazoa</taxon>
        <taxon>Ecdysozoa</taxon>
        <taxon>Nematoda</taxon>
        <taxon>Enoplea</taxon>
        <taxon>Dorylaimia</taxon>
        <taxon>Dioctophymatida</taxon>
        <taxon>Dioctophymatoidea</taxon>
        <taxon>Soboliphymatidae</taxon>
        <taxon>Soboliphyme</taxon>
    </lineage>
</organism>
<reference evidence="6 7" key="2">
    <citation type="submission" date="2018-11" db="EMBL/GenBank/DDBJ databases">
        <authorList>
            <consortium name="Pathogen Informatics"/>
        </authorList>
    </citation>
    <scope>NUCLEOTIDE SEQUENCE [LARGE SCALE GENOMIC DNA]</scope>
</reference>
<evidence type="ECO:0000256" key="4">
    <source>
        <dbReference type="PROSITE-ProRule" id="PRU01161"/>
    </source>
</evidence>
<dbReference type="PANTHER" id="PTHR12406:SF41">
    <property type="entry name" value="BRUMMER, ISOFORM B-RELATED"/>
    <property type="match status" value="1"/>
</dbReference>
<feature type="domain" description="PNPLA" evidence="5">
    <location>
        <begin position="3"/>
        <end position="212"/>
    </location>
</feature>
<reference evidence="8" key="1">
    <citation type="submission" date="2016-06" db="UniProtKB">
        <authorList>
            <consortium name="WormBaseParasite"/>
        </authorList>
    </citation>
    <scope>IDENTIFICATION</scope>
</reference>
<evidence type="ECO:0000256" key="2">
    <source>
        <dbReference type="ARBA" id="ARBA00022801"/>
    </source>
</evidence>
<accession>A0A183IH16</accession>
<evidence type="ECO:0000313" key="7">
    <source>
        <dbReference type="Proteomes" id="UP000270296"/>
    </source>
</evidence>
<keyword evidence="2 4" id="KW-0378">Hydrolase</keyword>
<dbReference type="FunFam" id="3.40.1090.10:FF:000003">
    <property type="entry name" value="Patatin-like phospholipase domain-containing protein 2"/>
    <property type="match status" value="1"/>
</dbReference>
<evidence type="ECO:0000256" key="3">
    <source>
        <dbReference type="ARBA" id="ARBA00023098"/>
    </source>
</evidence>
<dbReference type="PROSITE" id="PS51635">
    <property type="entry name" value="PNPLA"/>
    <property type="match status" value="1"/>
</dbReference>
<protein>
    <recommendedName>
        <fullName evidence="1">triacylglycerol lipase</fullName>
        <ecNumber evidence="1">3.1.1.3</ecNumber>
    </recommendedName>
</protein>
<dbReference type="Proteomes" id="UP000270296">
    <property type="component" value="Unassembled WGS sequence"/>
</dbReference>
<dbReference type="InterPro" id="IPR033562">
    <property type="entry name" value="PLPL"/>
</dbReference>
<name>A0A183IH16_9BILA</name>
<dbReference type="InterPro" id="IPR002641">
    <property type="entry name" value="PNPLA_dom"/>
</dbReference>
<dbReference type="GO" id="GO:0005737">
    <property type="term" value="C:cytoplasm"/>
    <property type="evidence" value="ECO:0007669"/>
    <property type="project" value="TreeGrafter"/>
</dbReference>
<feature type="short sequence motif" description="GXSXG" evidence="4">
    <location>
        <begin position="35"/>
        <end position="39"/>
    </location>
</feature>
<keyword evidence="4" id="KW-0442">Lipid degradation</keyword>
<evidence type="ECO:0000313" key="8">
    <source>
        <dbReference type="WBParaSite" id="SBAD_0000305001-mRNA-1"/>
    </source>
</evidence>
<sequence>MNISFSGCGFLGIYHIGVASAIKEYAPDICGKLCGASAGAIAASALLCDCLGKSRHNILLYYCCFQMLGQAVTYVCHGSELISVLFIPFFNFCCLDHVSSRFLSVAIEARSRALGPLHPSFDLVKIVRDGLTKGLPENAHKLATGRLFVSLTRLSDGANVLASEFDTKEELIEAIICSMFIPLYSGAIPPCYKGTHFIDGGWSNNLPVLDENTVTVSPFSGEADICPLDSDSSFLMSFDIKNTNIRFTCENFHRLSVALLPPHPEVLSKMCRQGFQDALRFLTKNSKWFFHT</sequence>
<evidence type="ECO:0000313" key="6">
    <source>
        <dbReference type="EMBL" id="VDO99348.1"/>
    </source>
</evidence>
<dbReference type="OrthoDB" id="197155at2759"/>
<proteinExistence type="predicted"/>
<dbReference type="PANTHER" id="PTHR12406">
    <property type="entry name" value="CALCIUM-INDEPENDENT PHOSPHOLIPASE A2 IPLA2 -RELATED"/>
    <property type="match status" value="1"/>
</dbReference>
<dbReference type="GO" id="GO:0004806">
    <property type="term" value="F:triacylglycerol lipase activity"/>
    <property type="evidence" value="ECO:0007669"/>
    <property type="project" value="UniProtKB-EC"/>
</dbReference>
<feature type="short sequence motif" description="GXGXXG" evidence="4">
    <location>
        <begin position="7"/>
        <end position="12"/>
    </location>
</feature>
<dbReference type="GO" id="GO:0005811">
    <property type="term" value="C:lipid droplet"/>
    <property type="evidence" value="ECO:0007669"/>
    <property type="project" value="TreeGrafter"/>
</dbReference>
<dbReference type="Gene3D" id="3.40.1090.10">
    <property type="entry name" value="Cytosolic phospholipase A2 catalytic domain"/>
    <property type="match status" value="2"/>
</dbReference>
<dbReference type="EC" id="3.1.1.3" evidence="1"/>
<dbReference type="WBParaSite" id="SBAD_0000305001-mRNA-1">
    <property type="protein sequence ID" value="SBAD_0000305001-mRNA-1"/>
    <property type="gene ID" value="SBAD_0000305001"/>
</dbReference>
<feature type="active site" description="Proton acceptor" evidence="4">
    <location>
        <position position="199"/>
    </location>
</feature>
<feature type="short sequence motif" description="DGA/G" evidence="4">
    <location>
        <begin position="199"/>
        <end position="201"/>
    </location>
</feature>
<dbReference type="AlphaFoldDB" id="A0A183IH16"/>
<feature type="active site" description="Nucleophile" evidence="4">
    <location>
        <position position="37"/>
    </location>
</feature>